<dbReference type="GO" id="GO:0016757">
    <property type="term" value="F:glycosyltransferase activity"/>
    <property type="evidence" value="ECO:0007669"/>
    <property type="project" value="UniProtKB-KW"/>
</dbReference>
<dbReference type="Pfam" id="PF00535">
    <property type="entry name" value="Glycos_transf_2"/>
    <property type="match status" value="1"/>
</dbReference>
<protein>
    <submittedName>
        <fullName evidence="7">Glucosaminyltransferase</fullName>
    </submittedName>
</protein>
<evidence type="ECO:0000259" key="6">
    <source>
        <dbReference type="Pfam" id="PF00535"/>
    </source>
</evidence>
<keyword evidence="2" id="KW-0328">Glycosyltransferase</keyword>
<feature type="transmembrane region" description="Helical" evidence="5">
    <location>
        <begin position="35"/>
        <end position="56"/>
    </location>
</feature>
<keyword evidence="5" id="KW-0472">Membrane</keyword>
<sequence>MDAAKELARRSANFRSVDSRPGGLAVPVSILRAPALLLTFTIISVAQLAVFELGWLDDWFPARDYVFGPYDGGHAISIRTFILSFYIAFSAFAAGTVRARVEFGLDLVLRFLVICALLDLCSTALFGLIGEPYPLGVLQVIAGLLGFGIFSFVILERGTMPESVPVRIDRQFAMRSLIRLAVTGLVAAILSVWAGFHDLEALDSLREAALLGGIGPGVVLFLFLLFVQLYVIATVERQLLSREDFAAPLSVIVPAHNEAYVIEETILQIERAARQYAAPVELIVLDNASTDDTAEIARKALAECETVQGRVVHVARPGKAHALNTGVAAARHDYIVRIDADTQIGPESFRLTMQNFAHANTGAVGGVPIPPGGAQFDGGRLVEVLLKHSYYSPGLTAITGLVGIPGMFVIYRAEALRRAGAFAAGMNGEDTDISLRIAELGFRTLVDERVRYVSEVPTSFAHLREQRLRWFRSIYHVSSRARTLILSPRVTIRGKLILPYMLMNNARRAMTVPILIFGLFELLLTRATNTQLSWQAVAAVVFGSPMLVAVIAIALAREPRALLSLPSYAFFRGLRAWYTLESALTIPINTRPHTIRLPETAIPPSSDIPPLSEHQETS</sequence>
<accession>A0A2W5NEL3</accession>
<feature type="transmembrane region" description="Helical" evidence="5">
    <location>
        <begin position="76"/>
        <end position="95"/>
    </location>
</feature>
<feature type="domain" description="Glycosyltransferase 2-like" evidence="6">
    <location>
        <begin position="250"/>
        <end position="416"/>
    </location>
</feature>
<dbReference type="PANTHER" id="PTHR43630:SF1">
    <property type="entry name" value="POLY-BETA-1,6-N-ACETYL-D-GLUCOSAMINE SYNTHASE"/>
    <property type="match status" value="1"/>
</dbReference>
<feature type="transmembrane region" description="Helical" evidence="5">
    <location>
        <begin position="107"/>
        <end position="129"/>
    </location>
</feature>
<dbReference type="AlphaFoldDB" id="A0A2W5NEL3"/>
<feature type="transmembrane region" description="Helical" evidence="5">
    <location>
        <begin position="135"/>
        <end position="155"/>
    </location>
</feature>
<proteinExistence type="inferred from homology"/>
<dbReference type="CDD" id="cd06423">
    <property type="entry name" value="CESA_like"/>
    <property type="match status" value="1"/>
</dbReference>
<dbReference type="EMBL" id="QFPX01000023">
    <property type="protein sequence ID" value="PZQ51922.1"/>
    <property type="molecule type" value="Genomic_DNA"/>
</dbReference>
<evidence type="ECO:0000313" key="8">
    <source>
        <dbReference type="Proteomes" id="UP000249082"/>
    </source>
</evidence>
<evidence type="ECO:0000256" key="1">
    <source>
        <dbReference type="ARBA" id="ARBA00006739"/>
    </source>
</evidence>
<evidence type="ECO:0000256" key="4">
    <source>
        <dbReference type="SAM" id="MobiDB-lite"/>
    </source>
</evidence>
<keyword evidence="5" id="KW-1133">Transmembrane helix</keyword>
<dbReference type="InterPro" id="IPR001173">
    <property type="entry name" value="Glyco_trans_2-like"/>
</dbReference>
<dbReference type="PANTHER" id="PTHR43630">
    <property type="entry name" value="POLY-BETA-1,6-N-ACETYL-D-GLUCOSAMINE SYNTHASE"/>
    <property type="match status" value="1"/>
</dbReference>
<evidence type="ECO:0000256" key="5">
    <source>
        <dbReference type="SAM" id="Phobius"/>
    </source>
</evidence>
<reference evidence="7 8" key="1">
    <citation type="submission" date="2017-08" db="EMBL/GenBank/DDBJ databases">
        <title>Infants hospitalized years apart are colonized by the same room-sourced microbial strains.</title>
        <authorList>
            <person name="Brooks B."/>
            <person name="Olm M.R."/>
            <person name="Firek B.A."/>
            <person name="Baker R."/>
            <person name="Thomas B.C."/>
            <person name="Morowitz M.J."/>
            <person name="Banfield J.F."/>
        </authorList>
    </citation>
    <scope>NUCLEOTIDE SEQUENCE [LARGE SCALE GENOMIC DNA]</scope>
    <source>
        <strain evidence="7">S2_005_002_R2_33</strain>
    </source>
</reference>
<dbReference type="Gene3D" id="3.90.550.10">
    <property type="entry name" value="Spore Coat Polysaccharide Biosynthesis Protein SpsA, Chain A"/>
    <property type="match status" value="1"/>
</dbReference>
<feature type="region of interest" description="Disordered" evidence="4">
    <location>
        <begin position="599"/>
        <end position="618"/>
    </location>
</feature>
<feature type="transmembrane region" description="Helical" evidence="5">
    <location>
        <begin position="176"/>
        <end position="196"/>
    </location>
</feature>
<comment type="caution">
    <text evidence="7">The sequence shown here is derived from an EMBL/GenBank/DDBJ whole genome shotgun (WGS) entry which is preliminary data.</text>
</comment>
<dbReference type="Proteomes" id="UP000249082">
    <property type="component" value="Unassembled WGS sequence"/>
</dbReference>
<keyword evidence="3 7" id="KW-0808">Transferase</keyword>
<evidence type="ECO:0000313" key="7">
    <source>
        <dbReference type="EMBL" id="PZQ51922.1"/>
    </source>
</evidence>
<keyword evidence="5" id="KW-0812">Transmembrane</keyword>
<organism evidence="7 8">
    <name type="scientific">Novosphingobium pentaromativorans</name>
    <dbReference type="NCBI Taxonomy" id="205844"/>
    <lineage>
        <taxon>Bacteria</taxon>
        <taxon>Pseudomonadati</taxon>
        <taxon>Pseudomonadota</taxon>
        <taxon>Alphaproteobacteria</taxon>
        <taxon>Sphingomonadales</taxon>
        <taxon>Sphingomonadaceae</taxon>
        <taxon>Novosphingobium</taxon>
    </lineage>
</organism>
<comment type="similarity">
    <text evidence="1">Belongs to the glycosyltransferase 2 family.</text>
</comment>
<dbReference type="InterPro" id="IPR029044">
    <property type="entry name" value="Nucleotide-diphossugar_trans"/>
</dbReference>
<evidence type="ECO:0000256" key="3">
    <source>
        <dbReference type="ARBA" id="ARBA00022679"/>
    </source>
</evidence>
<gene>
    <name evidence="7" type="ORF">DI555_20455</name>
</gene>
<feature type="transmembrane region" description="Helical" evidence="5">
    <location>
        <begin position="534"/>
        <end position="556"/>
    </location>
</feature>
<feature type="transmembrane region" description="Helical" evidence="5">
    <location>
        <begin position="509"/>
        <end position="528"/>
    </location>
</feature>
<evidence type="ECO:0000256" key="2">
    <source>
        <dbReference type="ARBA" id="ARBA00022676"/>
    </source>
</evidence>
<feature type="transmembrane region" description="Helical" evidence="5">
    <location>
        <begin position="208"/>
        <end position="232"/>
    </location>
</feature>
<name>A0A2W5NEL3_9SPHN</name>
<dbReference type="SUPFAM" id="SSF53448">
    <property type="entry name" value="Nucleotide-diphospho-sugar transferases"/>
    <property type="match status" value="1"/>
</dbReference>